<evidence type="ECO:0000256" key="4">
    <source>
        <dbReference type="ARBA" id="ARBA00023115"/>
    </source>
</evidence>
<evidence type="ECO:0000256" key="2">
    <source>
        <dbReference type="ARBA" id="ARBA00022679"/>
    </source>
</evidence>
<accession>A0A5B2ZEV5</accession>
<keyword evidence="4 5" id="KW-0620">Polyamine biosynthesis</keyword>
<evidence type="ECO:0000313" key="8">
    <source>
        <dbReference type="Proteomes" id="UP000322165"/>
    </source>
</evidence>
<evidence type="ECO:0000313" key="7">
    <source>
        <dbReference type="EMBL" id="KAA2285730.1"/>
    </source>
</evidence>
<comment type="similarity">
    <text evidence="1">Belongs to the spermidine/spermine synthase family.</text>
</comment>
<sequence>MHAIHGDHAGLPRCSDTVARRGTSALPVLAELHSGLQHIRIVRHPAFGGQLYLDGDLQISESDTAYGVAMTSPLLGMERLERVAILGGGDGGVLQELLRSLEPLGKLPRELYLIEMDAQVIRLSREHLPAVCGDAFDSPNVRVITGDAFDWIAQAHDLDAVIYDLTMDPLREGQSRSAFITGIIAGIGQALRPGGLLSMQCCGHGLHDPRDRSLRREVLPLIHVAIDRHFAGRCEQDVLIPSYRDLWTFLSARKAG</sequence>
<gene>
    <name evidence="7" type="ORF">F0415_03645</name>
</gene>
<comment type="caution">
    <text evidence="7">The sequence shown here is derived from an EMBL/GenBank/DDBJ whole genome shotgun (WGS) entry which is preliminary data.</text>
</comment>
<dbReference type="InterPro" id="IPR029063">
    <property type="entry name" value="SAM-dependent_MTases_sf"/>
</dbReference>
<evidence type="ECO:0000256" key="5">
    <source>
        <dbReference type="PROSITE-ProRule" id="PRU00354"/>
    </source>
</evidence>
<dbReference type="InterPro" id="IPR001045">
    <property type="entry name" value="Spermi_synthase"/>
</dbReference>
<dbReference type="InterPro" id="IPR030373">
    <property type="entry name" value="PABS_CS"/>
</dbReference>
<dbReference type="PROSITE" id="PS51006">
    <property type="entry name" value="PABS_2"/>
    <property type="match status" value="1"/>
</dbReference>
<keyword evidence="3" id="KW-0745">Spermidine biosynthesis</keyword>
<evidence type="ECO:0000256" key="1">
    <source>
        <dbReference type="ARBA" id="ARBA00007867"/>
    </source>
</evidence>
<evidence type="ECO:0000256" key="3">
    <source>
        <dbReference type="ARBA" id="ARBA00023066"/>
    </source>
</evidence>
<dbReference type="GO" id="GO:0008295">
    <property type="term" value="P:spermidine biosynthetic process"/>
    <property type="evidence" value="ECO:0007669"/>
    <property type="project" value="UniProtKB-KW"/>
</dbReference>
<dbReference type="Pfam" id="PF01564">
    <property type="entry name" value="Spermine_synth"/>
    <property type="match status" value="1"/>
</dbReference>
<dbReference type="PANTHER" id="PTHR11558:SF11">
    <property type="entry name" value="SPERMIDINE SYNTHASE"/>
    <property type="match status" value="1"/>
</dbReference>
<protein>
    <submittedName>
        <fullName evidence="7">Spermine synthase</fullName>
    </submittedName>
</protein>
<reference evidence="7 8" key="1">
    <citation type="submission" date="2019-09" db="EMBL/GenBank/DDBJ databases">
        <title>Arenimonas chukotkensis sp. nov., a bacterium isolated from Chukotka hot spring, Arctic region, Russia.</title>
        <authorList>
            <person name="Zayulina K.S."/>
            <person name="Prokofeva M.I."/>
            <person name="Elcheninov A.G."/>
            <person name="Novikov A."/>
            <person name="Kochetkova T.V."/>
            <person name="Kublanov I.V."/>
        </authorList>
    </citation>
    <scope>NUCLEOTIDE SEQUENCE [LARGE SCALE GENOMIC DNA]</scope>
    <source>
        <strain evidence="7 8">3729k</strain>
    </source>
</reference>
<dbReference type="AlphaFoldDB" id="A0A5B2ZEV5"/>
<reference evidence="7 8" key="2">
    <citation type="submission" date="2019-09" db="EMBL/GenBank/DDBJ databases">
        <authorList>
            <person name="Mazur A."/>
        </authorList>
    </citation>
    <scope>NUCLEOTIDE SEQUENCE [LARGE SCALE GENOMIC DNA]</scope>
    <source>
        <strain evidence="7 8">3729k</strain>
    </source>
</reference>
<dbReference type="InterPro" id="IPR030374">
    <property type="entry name" value="PABS"/>
</dbReference>
<feature type="active site" description="Proton acceptor" evidence="5">
    <location>
        <position position="164"/>
    </location>
</feature>
<dbReference type="GO" id="GO:0005829">
    <property type="term" value="C:cytosol"/>
    <property type="evidence" value="ECO:0007669"/>
    <property type="project" value="TreeGrafter"/>
</dbReference>
<keyword evidence="8" id="KW-1185">Reference proteome</keyword>
<dbReference type="PANTHER" id="PTHR11558">
    <property type="entry name" value="SPERMIDINE/SPERMINE SYNTHASE"/>
    <property type="match status" value="1"/>
</dbReference>
<proteinExistence type="inferred from homology"/>
<feature type="domain" description="PABS" evidence="6">
    <location>
        <begin position="2"/>
        <end position="254"/>
    </location>
</feature>
<keyword evidence="2 5" id="KW-0808">Transferase</keyword>
<evidence type="ECO:0000259" key="6">
    <source>
        <dbReference type="PROSITE" id="PS51006"/>
    </source>
</evidence>
<dbReference type="RefSeq" id="WP_149859831.1">
    <property type="nucleotide sequence ID" value="NZ_VUOD01000002.1"/>
</dbReference>
<dbReference type="Gene3D" id="3.40.50.150">
    <property type="entry name" value="Vaccinia Virus protein VP39"/>
    <property type="match status" value="1"/>
</dbReference>
<organism evidence="7 8">
    <name type="scientific">Arenimonas fontis</name>
    <dbReference type="NCBI Taxonomy" id="2608255"/>
    <lineage>
        <taxon>Bacteria</taxon>
        <taxon>Pseudomonadati</taxon>
        <taxon>Pseudomonadota</taxon>
        <taxon>Gammaproteobacteria</taxon>
        <taxon>Lysobacterales</taxon>
        <taxon>Lysobacteraceae</taxon>
        <taxon>Arenimonas</taxon>
    </lineage>
</organism>
<dbReference type="EMBL" id="VUOD01000002">
    <property type="protein sequence ID" value="KAA2285730.1"/>
    <property type="molecule type" value="Genomic_DNA"/>
</dbReference>
<dbReference type="CDD" id="cd02440">
    <property type="entry name" value="AdoMet_MTases"/>
    <property type="match status" value="1"/>
</dbReference>
<dbReference type="Proteomes" id="UP000322165">
    <property type="component" value="Unassembled WGS sequence"/>
</dbReference>
<dbReference type="SUPFAM" id="SSF53335">
    <property type="entry name" value="S-adenosyl-L-methionine-dependent methyltransferases"/>
    <property type="match status" value="1"/>
</dbReference>
<dbReference type="PROSITE" id="PS01330">
    <property type="entry name" value="PABS_1"/>
    <property type="match status" value="1"/>
</dbReference>
<dbReference type="GO" id="GO:0004766">
    <property type="term" value="F:spermidine synthase activity"/>
    <property type="evidence" value="ECO:0007669"/>
    <property type="project" value="TreeGrafter"/>
</dbReference>
<name>A0A5B2ZEV5_9GAMM</name>